<evidence type="ECO:0000256" key="5">
    <source>
        <dbReference type="SAM" id="MobiDB-lite"/>
    </source>
</evidence>
<dbReference type="SMART" id="SM00355">
    <property type="entry name" value="ZnF_C2H2"/>
    <property type="match status" value="3"/>
</dbReference>
<dbReference type="PANTHER" id="PTHR23235:SF120">
    <property type="entry name" value="KRUPPEL-LIKE FACTOR 15"/>
    <property type="match status" value="1"/>
</dbReference>
<dbReference type="PROSITE" id="PS50157">
    <property type="entry name" value="ZINC_FINGER_C2H2_2"/>
    <property type="match status" value="3"/>
</dbReference>
<dbReference type="InterPro" id="IPR013087">
    <property type="entry name" value="Znf_C2H2_type"/>
</dbReference>
<dbReference type="OMA" id="DHEEPDN"/>
<evidence type="ECO:0000259" key="6">
    <source>
        <dbReference type="PROSITE" id="PS50157"/>
    </source>
</evidence>
<feature type="compositionally biased region" description="Low complexity" evidence="5">
    <location>
        <begin position="300"/>
        <end position="314"/>
    </location>
</feature>
<evidence type="ECO:0000256" key="2">
    <source>
        <dbReference type="ARBA" id="ARBA00022771"/>
    </source>
</evidence>
<keyword evidence="3" id="KW-0862">Zinc</keyword>
<gene>
    <name evidence="7" type="ORF">TCAL_05906</name>
</gene>
<feature type="domain" description="C2H2-type" evidence="6">
    <location>
        <begin position="130"/>
        <end position="157"/>
    </location>
</feature>
<dbReference type="FunFam" id="3.30.160.60:FF:000159">
    <property type="entry name" value="Mds1 and evi1 complex locus protein"/>
    <property type="match status" value="1"/>
</dbReference>
<evidence type="ECO:0000256" key="4">
    <source>
        <dbReference type="PROSITE-ProRule" id="PRU00042"/>
    </source>
</evidence>
<evidence type="ECO:0000313" key="7">
    <source>
        <dbReference type="EMBL" id="TRY79601.1"/>
    </source>
</evidence>
<dbReference type="AlphaFoldDB" id="A0A553PPM2"/>
<dbReference type="FunFam" id="3.30.160.60:FF:000653">
    <property type="entry name" value="Zinc finger protein Pegasus"/>
    <property type="match status" value="1"/>
</dbReference>
<proteinExistence type="predicted"/>
<dbReference type="PROSITE" id="PS00028">
    <property type="entry name" value="ZINC_FINGER_C2H2_1"/>
    <property type="match status" value="3"/>
</dbReference>
<evidence type="ECO:0000256" key="3">
    <source>
        <dbReference type="ARBA" id="ARBA00022833"/>
    </source>
</evidence>
<feature type="compositionally biased region" description="Polar residues" evidence="5">
    <location>
        <begin position="114"/>
        <end position="124"/>
    </location>
</feature>
<dbReference type="Pfam" id="PF00096">
    <property type="entry name" value="zf-C2H2"/>
    <property type="match status" value="3"/>
</dbReference>
<feature type="compositionally biased region" description="Acidic residues" evidence="5">
    <location>
        <begin position="315"/>
        <end position="363"/>
    </location>
</feature>
<dbReference type="Proteomes" id="UP000318571">
    <property type="component" value="Chromosome 6"/>
</dbReference>
<feature type="compositionally biased region" description="Basic and acidic residues" evidence="5">
    <location>
        <begin position="364"/>
        <end position="383"/>
    </location>
</feature>
<evidence type="ECO:0000313" key="8">
    <source>
        <dbReference type="Proteomes" id="UP000318571"/>
    </source>
</evidence>
<dbReference type="Gene3D" id="3.30.160.60">
    <property type="entry name" value="Classic Zinc Finger"/>
    <property type="match status" value="3"/>
</dbReference>
<dbReference type="SUPFAM" id="SSF57667">
    <property type="entry name" value="beta-beta-alpha zinc fingers"/>
    <property type="match status" value="2"/>
</dbReference>
<dbReference type="EMBL" id="VCGU01000002">
    <property type="protein sequence ID" value="TRY79601.1"/>
    <property type="molecule type" value="Genomic_DNA"/>
</dbReference>
<keyword evidence="1" id="KW-0479">Metal-binding</keyword>
<accession>A0A553PPM2</accession>
<dbReference type="STRING" id="6832.A0A553PPM2"/>
<feature type="domain" description="C2H2-type" evidence="6">
    <location>
        <begin position="187"/>
        <end position="214"/>
    </location>
</feature>
<comment type="caution">
    <text evidence="7">The sequence shown here is derived from an EMBL/GenBank/DDBJ whole genome shotgun (WGS) entry which is preliminary data.</text>
</comment>
<feature type="domain" description="C2H2-type" evidence="6">
    <location>
        <begin position="158"/>
        <end position="186"/>
    </location>
</feature>
<name>A0A553PPM2_TIGCA</name>
<dbReference type="FunFam" id="3.30.160.60:FF:000112">
    <property type="entry name" value="Mds1 and evi1 complex locus protein"/>
    <property type="match status" value="1"/>
</dbReference>
<reference evidence="7 8" key="1">
    <citation type="journal article" date="2018" name="Nat. Ecol. Evol.">
        <title>Genomic signatures of mitonuclear coevolution across populations of Tigriopus californicus.</title>
        <authorList>
            <person name="Barreto F.S."/>
            <person name="Watson E.T."/>
            <person name="Lima T.G."/>
            <person name="Willett C.S."/>
            <person name="Edmands S."/>
            <person name="Li W."/>
            <person name="Burton R.S."/>
        </authorList>
    </citation>
    <scope>NUCLEOTIDE SEQUENCE [LARGE SCALE GENOMIC DNA]</scope>
    <source>
        <strain evidence="7 8">San Diego</strain>
    </source>
</reference>
<keyword evidence="8" id="KW-1185">Reference proteome</keyword>
<feature type="compositionally biased region" description="Acidic residues" evidence="5">
    <location>
        <begin position="404"/>
        <end position="413"/>
    </location>
</feature>
<feature type="region of interest" description="Disordered" evidence="5">
    <location>
        <begin position="277"/>
        <end position="424"/>
    </location>
</feature>
<dbReference type="GO" id="GO:0008270">
    <property type="term" value="F:zinc ion binding"/>
    <property type="evidence" value="ECO:0007669"/>
    <property type="project" value="UniProtKB-KW"/>
</dbReference>
<dbReference type="PANTHER" id="PTHR23235">
    <property type="entry name" value="KRUEPPEL-LIKE TRANSCRIPTION FACTOR"/>
    <property type="match status" value="1"/>
</dbReference>
<dbReference type="GO" id="GO:0000981">
    <property type="term" value="F:DNA-binding transcription factor activity, RNA polymerase II-specific"/>
    <property type="evidence" value="ECO:0007669"/>
    <property type="project" value="TreeGrafter"/>
</dbReference>
<protein>
    <recommendedName>
        <fullName evidence="6">C2H2-type domain-containing protein</fullName>
    </recommendedName>
</protein>
<dbReference type="InterPro" id="IPR036236">
    <property type="entry name" value="Znf_C2H2_sf"/>
</dbReference>
<feature type="region of interest" description="Disordered" evidence="5">
    <location>
        <begin position="63"/>
        <end position="124"/>
    </location>
</feature>
<dbReference type="GO" id="GO:0000978">
    <property type="term" value="F:RNA polymerase II cis-regulatory region sequence-specific DNA binding"/>
    <property type="evidence" value="ECO:0007669"/>
    <property type="project" value="TreeGrafter"/>
</dbReference>
<sequence>MTEGIGIPGTLSRAGVVPPPPPSMTLAVANSVPNLPFTNPLLAQMGQFFLSLREQHRQLLKNDEQPFDLSARNGSSAEEDDTAHEHSQEPNDEQPLDLRLDSKKSSPPSPFLPATTSGGPLTSKQKAERYGCKYCGKTFPRSANLTRHLRTHTGEQPYKCQFCERSFSISSNLQRHVRNIHNKEKPYRCPLCDRCFGQQTNLDRHLRKHENDGPTILDGIRPRPLTSKSFLVKMAKFPEVSSYKMCQFQKNLLRPETVSKHHGVTWDERTYEHDQVNGVSRLIRPVKDEGSDGMKTISGSTSSSEAQNKSNSSIEDSDEDQDITVDDDEEDEEDEEEEEEEGGGGEEDVEEEEEEEDDQDEEERNPKEAPKPDKAVGKEAHEEEREESDLVGTKESGVRGDQVAAEEEEEVVGEEGKAAQTHHA</sequence>
<evidence type="ECO:0000256" key="1">
    <source>
        <dbReference type="ARBA" id="ARBA00022723"/>
    </source>
</evidence>
<keyword evidence="2 4" id="KW-0863">Zinc-finger</keyword>
<organism evidence="7 8">
    <name type="scientific">Tigriopus californicus</name>
    <name type="common">Marine copepod</name>
    <dbReference type="NCBI Taxonomy" id="6832"/>
    <lineage>
        <taxon>Eukaryota</taxon>
        <taxon>Metazoa</taxon>
        <taxon>Ecdysozoa</taxon>
        <taxon>Arthropoda</taxon>
        <taxon>Crustacea</taxon>
        <taxon>Multicrustacea</taxon>
        <taxon>Hexanauplia</taxon>
        <taxon>Copepoda</taxon>
        <taxon>Harpacticoida</taxon>
        <taxon>Harpacticidae</taxon>
        <taxon>Tigriopus</taxon>
    </lineage>
</organism>